<dbReference type="CDD" id="cd04301">
    <property type="entry name" value="NAT_SF"/>
    <property type="match status" value="1"/>
</dbReference>
<dbReference type="GO" id="GO:0016747">
    <property type="term" value="F:acyltransferase activity, transferring groups other than amino-acyl groups"/>
    <property type="evidence" value="ECO:0007669"/>
    <property type="project" value="InterPro"/>
</dbReference>
<dbReference type="PROSITE" id="PS51186">
    <property type="entry name" value="GNAT"/>
    <property type="match status" value="1"/>
</dbReference>
<dbReference type="Gene3D" id="3.40.630.30">
    <property type="match status" value="1"/>
</dbReference>
<dbReference type="Pfam" id="PF13302">
    <property type="entry name" value="Acetyltransf_3"/>
    <property type="match status" value="1"/>
</dbReference>
<feature type="domain" description="N-acetyltransferase" evidence="1">
    <location>
        <begin position="8"/>
        <end position="168"/>
    </location>
</feature>
<dbReference type="Proteomes" id="UP000215546">
    <property type="component" value="Unassembled WGS sequence"/>
</dbReference>
<dbReference type="PANTHER" id="PTHR43415:SF3">
    <property type="entry name" value="GNAT-FAMILY ACETYLTRANSFERASE"/>
    <property type="match status" value="1"/>
</dbReference>
<dbReference type="EMBL" id="NDYE01000019">
    <property type="protein sequence ID" value="OXZ31149.1"/>
    <property type="molecule type" value="Genomic_DNA"/>
</dbReference>
<sequence>MNLKYNEILVRNASLEDAPNLLKWWNDGRVMEHAGFPLGLNTTDNRVIQNIKNHDMINNALLIIEYNKFPIGEMNYKKLDHKSVEIGIKICEEEYQNRGLGKIILSLLISELFSKGFEKILLSTTAENKRAHHVYEKLGFVNTEIKENSWTDQLGNIRSSVIYELIEENFNNQLTKLKEN</sequence>
<reference evidence="3" key="1">
    <citation type="submission" date="2017-04" db="EMBL/GenBank/DDBJ databases">
        <title>Finegoldia magna isolated from orthopedic joint implant-associated infections.</title>
        <authorList>
            <person name="Bjorklund S."/>
            <person name="Bruggemann H."/>
            <person name="Jensen A."/>
            <person name="Hellmark B."/>
            <person name="Soderquist B."/>
        </authorList>
    </citation>
    <scope>NUCLEOTIDE SEQUENCE [LARGE SCALE GENOMIC DNA]</scope>
    <source>
        <strain evidence="3">12T273</strain>
    </source>
</reference>
<name>A0A233VFH5_FINMA</name>
<accession>A0A233VFH5</accession>
<gene>
    <name evidence="2" type="ORF">B9N55_08655</name>
</gene>
<dbReference type="AlphaFoldDB" id="A0A233VFH5"/>
<dbReference type="InterPro" id="IPR000182">
    <property type="entry name" value="GNAT_dom"/>
</dbReference>
<proteinExistence type="predicted"/>
<evidence type="ECO:0000313" key="3">
    <source>
        <dbReference type="Proteomes" id="UP000215546"/>
    </source>
</evidence>
<comment type="caution">
    <text evidence="2">The sequence shown here is derived from an EMBL/GenBank/DDBJ whole genome shotgun (WGS) entry which is preliminary data.</text>
</comment>
<dbReference type="SUPFAM" id="SSF55729">
    <property type="entry name" value="Acyl-CoA N-acyltransferases (Nat)"/>
    <property type="match status" value="1"/>
</dbReference>
<dbReference type="RefSeq" id="WP_094209016.1">
    <property type="nucleotide sequence ID" value="NZ_NDYE01000019.1"/>
</dbReference>
<keyword evidence="2" id="KW-0808">Transferase</keyword>
<dbReference type="InterPro" id="IPR016181">
    <property type="entry name" value="Acyl_CoA_acyltransferase"/>
</dbReference>
<organism evidence="2 3">
    <name type="scientific">Finegoldia magna</name>
    <name type="common">Peptostreptococcus magnus</name>
    <dbReference type="NCBI Taxonomy" id="1260"/>
    <lineage>
        <taxon>Bacteria</taxon>
        <taxon>Bacillati</taxon>
        <taxon>Bacillota</taxon>
        <taxon>Tissierellia</taxon>
        <taxon>Tissierellales</taxon>
        <taxon>Peptoniphilaceae</taxon>
        <taxon>Finegoldia</taxon>
    </lineage>
</organism>
<evidence type="ECO:0000259" key="1">
    <source>
        <dbReference type="PROSITE" id="PS51186"/>
    </source>
</evidence>
<protein>
    <submittedName>
        <fullName evidence="2">GNAT family N-acetyltransferase</fullName>
    </submittedName>
</protein>
<evidence type="ECO:0000313" key="2">
    <source>
        <dbReference type="EMBL" id="OXZ31149.1"/>
    </source>
</evidence>
<dbReference type="PANTHER" id="PTHR43415">
    <property type="entry name" value="SPERMIDINE N(1)-ACETYLTRANSFERASE"/>
    <property type="match status" value="1"/>
</dbReference>